<dbReference type="Pfam" id="PF02458">
    <property type="entry name" value="Transferase"/>
    <property type="match status" value="1"/>
</dbReference>
<accession>A0A2P6SI75</accession>
<proteinExistence type="predicted"/>
<organism evidence="3 4">
    <name type="scientific">Rosa chinensis</name>
    <name type="common">China rose</name>
    <dbReference type="NCBI Taxonomy" id="74649"/>
    <lineage>
        <taxon>Eukaryota</taxon>
        <taxon>Viridiplantae</taxon>
        <taxon>Streptophyta</taxon>
        <taxon>Embryophyta</taxon>
        <taxon>Tracheophyta</taxon>
        <taxon>Spermatophyta</taxon>
        <taxon>Magnoliopsida</taxon>
        <taxon>eudicotyledons</taxon>
        <taxon>Gunneridae</taxon>
        <taxon>Pentapetalae</taxon>
        <taxon>rosids</taxon>
        <taxon>fabids</taxon>
        <taxon>Rosales</taxon>
        <taxon>Rosaceae</taxon>
        <taxon>Rosoideae</taxon>
        <taxon>Rosoideae incertae sedis</taxon>
        <taxon>Rosa</taxon>
    </lineage>
</organism>
<comment type="caution">
    <text evidence="3">The sequence shown here is derived from an EMBL/GenBank/DDBJ whole genome shotgun (WGS) entry which is preliminary data.</text>
</comment>
<dbReference type="GO" id="GO:0016747">
    <property type="term" value="F:acyltransferase activity, transferring groups other than amino-acyl groups"/>
    <property type="evidence" value="ECO:0007669"/>
    <property type="project" value="UniProtKB-ARBA"/>
</dbReference>
<dbReference type="Gramene" id="PRQ58373">
    <property type="protein sequence ID" value="PRQ58373"/>
    <property type="gene ID" value="RchiOBHm_Chr1g0358611"/>
</dbReference>
<evidence type="ECO:0000256" key="1">
    <source>
        <dbReference type="ARBA" id="ARBA00022679"/>
    </source>
</evidence>
<reference evidence="3 4" key="1">
    <citation type="journal article" date="2018" name="Nat. Genet.">
        <title>The Rosa genome provides new insights in the design of modern roses.</title>
        <authorList>
            <person name="Bendahmane M."/>
        </authorList>
    </citation>
    <scope>NUCLEOTIDE SEQUENCE [LARGE SCALE GENOMIC DNA]</scope>
    <source>
        <strain evidence="4">cv. Old Blush</strain>
    </source>
</reference>
<protein>
    <submittedName>
        <fullName evidence="3">Putative transferase</fullName>
    </submittedName>
</protein>
<dbReference type="OMA" id="KVELMHV"/>
<dbReference type="Proteomes" id="UP000238479">
    <property type="component" value="Chromosome 1"/>
</dbReference>
<dbReference type="AlphaFoldDB" id="A0A2P6SI75"/>
<dbReference type="EMBL" id="PDCK01000039">
    <property type="protein sequence ID" value="PRQ58373.1"/>
    <property type="molecule type" value="Genomic_DNA"/>
</dbReference>
<dbReference type="InterPro" id="IPR051504">
    <property type="entry name" value="Plant_metabolite_acyltrans"/>
</dbReference>
<evidence type="ECO:0000256" key="2">
    <source>
        <dbReference type="ARBA" id="ARBA00023315"/>
    </source>
</evidence>
<sequence>MEGSCNPARVVGQCKVSPPPGSVPTTSLPLTFFDIVFLFCGPVEFVYFYEFPHPLHHITQTILPKLRHSLSLTLQHFFPLASNLICPPPPSKPFLHYSETDRTSLLLTIAESSSNFNRLTSHRVNNVAQSHFLVPPLPPARVLEDGTRVVTPVALQLTVFPNSGICIGINFLHALTDGSSLHHFMKSWASVCLSQGVKALTSTPPSHNRGLIKDPCGLENKFLAAWRSWTPIPWELHMNPFHPSLTENVRTTFVLSRPKIDRLKQWVSSLFSAVHGSKPPHMSSFVVICALTWVCLVKAEEINDDEMQCYFNYSADSRNRLEYPLPSSYFGNCLSIRSTQVKKSVLVKENGLIMAVDAIGKNVKDLESGVLRGAKEWTSDWDEGTNSPPMHLTLLAGSPRLDFYNDIDFGWGRPKKSEVINVDFDFPKFIYLSNSREEEGGFEIVLALEKAKMKSFTSIFEQALKLPESHL</sequence>
<dbReference type="PANTHER" id="PTHR31625">
    <property type="match status" value="1"/>
</dbReference>
<dbReference type="OrthoDB" id="1862401at2759"/>
<keyword evidence="2" id="KW-0012">Acyltransferase</keyword>
<evidence type="ECO:0000313" key="4">
    <source>
        <dbReference type="Proteomes" id="UP000238479"/>
    </source>
</evidence>
<gene>
    <name evidence="3" type="ORF">RchiOBHm_Chr1g0358611</name>
</gene>
<evidence type="ECO:0000313" key="3">
    <source>
        <dbReference type="EMBL" id="PRQ58373.1"/>
    </source>
</evidence>
<dbReference type="Gene3D" id="3.30.559.10">
    <property type="entry name" value="Chloramphenicol acetyltransferase-like domain"/>
    <property type="match status" value="2"/>
</dbReference>
<keyword evidence="1 3" id="KW-0808">Transferase</keyword>
<name>A0A2P6SI75_ROSCH</name>
<keyword evidence="4" id="KW-1185">Reference proteome</keyword>
<dbReference type="InterPro" id="IPR023213">
    <property type="entry name" value="CAT-like_dom_sf"/>
</dbReference>